<reference evidence="1" key="2">
    <citation type="submission" date="2023-06" db="EMBL/GenBank/DDBJ databases">
        <authorList>
            <consortium name="Lawrence Berkeley National Laboratory"/>
            <person name="Haridas S."/>
            <person name="Hensen N."/>
            <person name="Bonometti L."/>
            <person name="Westerberg I."/>
            <person name="Brannstrom I.O."/>
            <person name="Guillou S."/>
            <person name="Cros-Aarteil S."/>
            <person name="Calhoun S."/>
            <person name="Kuo A."/>
            <person name="Mondo S."/>
            <person name="Pangilinan J."/>
            <person name="Riley R."/>
            <person name="Labutti K."/>
            <person name="Andreopoulos B."/>
            <person name="Lipzen A."/>
            <person name="Chen C."/>
            <person name="Yanf M."/>
            <person name="Daum C."/>
            <person name="Ng V."/>
            <person name="Clum A."/>
            <person name="Steindorff A."/>
            <person name="Ohm R."/>
            <person name="Martin F."/>
            <person name="Silar P."/>
            <person name="Natvig D."/>
            <person name="Lalanne C."/>
            <person name="Gautier V."/>
            <person name="Ament-Velasquez S.L."/>
            <person name="Kruys A."/>
            <person name="Hutchinson M.I."/>
            <person name="Powell A.J."/>
            <person name="Barry K."/>
            <person name="Miller A.N."/>
            <person name="Grigoriev I.V."/>
            <person name="Debuchy R."/>
            <person name="Gladieux P."/>
            <person name="Thoren M.H."/>
            <person name="Johannesson H."/>
        </authorList>
    </citation>
    <scope>NUCLEOTIDE SEQUENCE</scope>
    <source>
        <strain evidence="1">CBS 955.72</strain>
    </source>
</reference>
<reference evidence="1" key="1">
    <citation type="journal article" date="2023" name="Mol. Phylogenet. Evol.">
        <title>Genome-scale phylogeny and comparative genomics of the fungal order Sordariales.</title>
        <authorList>
            <person name="Hensen N."/>
            <person name="Bonometti L."/>
            <person name="Westerberg I."/>
            <person name="Brannstrom I.O."/>
            <person name="Guillou S."/>
            <person name="Cros-Aarteil S."/>
            <person name="Calhoun S."/>
            <person name="Haridas S."/>
            <person name="Kuo A."/>
            <person name="Mondo S."/>
            <person name="Pangilinan J."/>
            <person name="Riley R."/>
            <person name="LaButti K."/>
            <person name="Andreopoulos B."/>
            <person name="Lipzen A."/>
            <person name="Chen C."/>
            <person name="Yan M."/>
            <person name="Daum C."/>
            <person name="Ng V."/>
            <person name="Clum A."/>
            <person name="Steindorff A."/>
            <person name="Ohm R.A."/>
            <person name="Martin F."/>
            <person name="Silar P."/>
            <person name="Natvig D.O."/>
            <person name="Lalanne C."/>
            <person name="Gautier V."/>
            <person name="Ament-Velasquez S.L."/>
            <person name="Kruys A."/>
            <person name="Hutchinson M.I."/>
            <person name="Powell A.J."/>
            <person name="Barry K."/>
            <person name="Miller A.N."/>
            <person name="Grigoriev I.V."/>
            <person name="Debuchy R."/>
            <person name="Gladieux P."/>
            <person name="Hiltunen Thoren M."/>
            <person name="Johannesson H."/>
        </authorList>
    </citation>
    <scope>NUCLEOTIDE SEQUENCE</scope>
    <source>
        <strain evidence="1">CBS 955.72</strain>
    </source>
</reference>
<name>A0AAJ0HU19_9PEZI</name>
<organism evidence="1 2">
    <name type="scientific">Lasiosphaeria hispida</name>
    <dbReference type="NCBI Taxonomy" id="260671"/>
    <lineage>
        <taxon>Eukaryota</taxon>
        <taxon>Fungi</taxon>
        <taxon>Dikarya</taxon>
        <taxon>Ascomycota</taxon>
        <taxon>Pezizomycotina</taxon>
        <taxon>Sordariomycetes</taxon>
        <taxon>Sordariomycetidae</taxon>
        <taxon>Sordariales</taxon>
        <taxon>Lasiosphaeriaceae</taxon>
        <taxon>Lasiosphaeria</taxon>
    </lineage>
</organism>
<accession>A0AAJ0HU19</accession>
<evidence type="ECO:0000313" key="2">
    <source>
        <dbReference type="Proteomes" id="UP001275084"/>
    </source>
</evidence>
<dbReference type="Proteomes" id="UP001275084">
    <property type="component" value="Unassembled WGS sequence"/>
</dbReference>
<gene>
    <name evidence="1" type="ORF">B0T25DRAFT_22325</name>
</gene>
<proteinExistence type="predicted"/>
<keyword evidence="2" id="KW-1185">Reference proteome</keyword>
<dbReference type="AlphaFoldDB" id="A0AAJ0HU19"/>
<protein>
    <submittedName>
        <fullName evidence="1">Uncharacterized protein</fullName>
    </submittedName>
</protein>
<comment type="caution">
    <text evidence="1">The sequence shown here is derived from an EMBL/GenBank/DDBJ whole genome shotgun (WGS) entry which is preliminary data.</text>
</comment>
<sequence length="230" mass="25266">MVCLGLTPLLRLALRVQVGSSRLIRGSTAGLWMSGRSHHAMAFLCLACVPKGLDPAEHIACRNPLRDARPMRVVASSSQKAPCLHSEISTCVQSLDLQDMSFWWNILSSHDYVRLRGSDETTPCSSASSQPFALSTATSPRWFLYTQVVPEHKIRGSTVGIVPLDRPRRVCEVVFPLGTRGKEAAAGRSCKFNQCYNDRATYARNKVGLGHKRSTGGRSGFTFCPAQRSE</sequence>
<dbReference type="EMBL" id="JAUIQD010000001">
    <property type="protein sequence ID" value="KAK3362890.1"/>
    <property type="molecule type" value="Genomic_DNA"/>
</dbReference>
<evidence type="ECO:0000313" key="1">
    <source>
        <dbReference type="EMBL" id="KAK3362890.1"/>
    </source>
</evidence>